<dbReference type="PANTHER" id="PTHR43400:SF10">
    <property type="entry name" value="3-OXOSTEROID 1-DEHYDROGENASE"/>
    <property type="match status" value="1"/>
</dbReference>
<evidence type="ECO:0000256" key="3">
    <source>
        <dbReference type="ARBA" id="ARBA00022827"/>
    </source>
</evidence>
<evidence type="ECO:0000256" key="2">
    <source>
        <dbReference type="ARBA" id="ARBA00022630"/>
    </source>
</evidence>
<dbReference type="PRINTS" id="PR00411">
    <property type="entry name" value="PNDRDTASEI"/>
</dbReference>
<dbReference type="Gene3D" id="3.90.700.10">
    <property type="entry name" value="Succinate dehydrogenase/fumarate reductase flavoprotein, catalytic domain"/>
    <property type="match status" value="1"/>
</dbReference>
<dbReference type="InterPro" id="IPR003953">
    <property type="entry name" value="FAD-dep_OxRdtase_2_FAD-bd"/>
</dbReference>
<dbReference type="InterPro" id="IPR036188">
    <property type="entry name" value="FAD/NAD-bd_sf"/>
</dbReference>
<keyword evidence="2" id="KW-0285">Flavoprotein</keyword>
<dbReference type="InterPro" id="IPR027477">
    <property type="entry name" value="Succ_DH/fumarate_Rdtase_cat_sf"/>
</dbReference>
<organism evidence="6 7">
    <name type="scientific">Natronomonas salsuginis</name>
    <dbReference type="NCBI Taxonomy" id="2217661"/>
    <lineage>
        <taxon>Archaea</taxon>
        <taxon>Methanobacteriati</taxon>
        <taxon>Methanobacteriota</taxon>
        <taxon>Stenosarchaea group</taxon>
        <taxon>Halobacteria</taxon>
        <taxon>Halobacteriales</taxon>
        <taxon>Natronomonadaceae</taxon>
        <taxon>Natronomonas</taxon>
    </lineage>
</organism>
<dbReference type="Pfam" id="PF00890">
    <property type="entry name" value="FAD_binding_2"/>
    <property type="match status" value="1"/>
</dbReference>
<accession>A0A4U5JBK3</accession>
<dbReference type="SUPFAM" id="SSF56425">
    <property type="entry name" value="Succinate dehydrogenase/fumarate reductase flavoprotein, catalytic domain"/>
    <property type="match status" value="1"/>
</dbReference>
<dbReference type="EMBL" id="QKNX01000002">
    <property type="protein sequence ID" value="TKR26224.1"/>
    <property type="molecule type" value="Genomic_DNA"/>
</dbReference>
<feature type="domain" description="FAD-dependent oxidoreductase 2 FAD-binding" evidence="5">
    <location>
        <begin position="11"/>
        <end position="446"/>
    </location>
</feature>
<dbReference type="GO" id="GO:0016491">
    <property type="term" value="F:oxidoreductase activity"/>
    <property type="evidence" value="ECO:0007669"/>
    <property type="project" value="UniProtKB-KW"/>
</dbReference>
<dbReference type="PANTHER" id="PTHR43400">
    <property type="entry name" value="FUMARATE REDUCTASE"/>
    <property type="match status" value="1"/>
</dbReference>
<comment type="caution">
    <text evidence="6">The sequence shown here is derived from an EMBL/GenBank/DDBJ whole genome shotgun (WGS) entry which is preliminary data.</text>
</comment>
<gene>
    <name evidence="6" type="ORF">DM868_06935</name>
</gene>
<dbReference type="RefSeq" id="WP_137276140.1">
    <property type="nucleotide sequence ID" value="NZ_QKNX01000002.1"/>
</dbReference>
<evidence type="ECO:0000313" key="7">
    <source>
        <dbReference type="Proteomes" id="UP000308037"/>
    </source>
</evidence>
<proteinExistence type="predicted"/>
<keyword evidence="3" id="KW-0274">FAD</keyword>
<protein>
    <submittedName>
        <fullName evidence="6">FAD-dependent oxidoreductase</fullName>
    </submittedName>
</protein>
<evidence type="ECO:0000256" key="1">
    <source>
        <dbReference type="ARBA" id="ARBA00001974"/>
    </source>
</evidence>
<keyword evidence="4" id="KW-0560">Oxidoreductase</keyword>
<dbReference type="OrthoDB" id="23539at2157"/>
<dbReference type="AlphaFoldDB" id="A0A4U5JBK3"/>
<evidence type="ECO:0000259" key="5">
    <source>
        <dbReference type="Pfam" id="PF00890"/>
    </source>
</evidence>
<name>A0A4U5JBK3_9EURY</name>
<dbReference type="Gene3D" id="3.50.50.60">
    <property type="entry name" value="FAD/NAD(P)-binding domain"/>
    <property type="match status" value="1"/>
</dbReference>
<dbReference type="SUPFAM" id="SSF51905">
    <property type="entry name" value="FAD/NAD(P)-binding domain"/>
    <property type="match status" value="1"/>
</dbReference>
<evidence type="ECO:0000256" key="4">
    <source>
        <dbReference type="ARBA" id="ARBA00023002"/>
    </source>
</evidence>
<dbReference type="Proteomes" id="UP000308037">
    <property type="component" value="Unassembled WGS sequence"/>
</dbReference>
<dbReference type="GO" id="GO:0008202">
    <property type="term" value="P:steroid metabolic process"/>
    <property type="evidence" value="ECO:0007669"/>
    <property type="project" value="UniProtKB-ARBA"/>
</dbReference>
<keyword evidence="7" id="KW-1185">Reference proteome</keyword>
<reference evidence="6 7" key="1">
    <citation type="submission" date="2019-04" db="EMBL/GenBank/DDBJ databases">
        <title>Natronomonas sp. F20-122 a newhaloarchaeon isolated from a saline saltern of Isla Bacuta, Huelva, Spain.</title>
        <authorList>
            <person name="Duran-Viseras A."/>
            <person name="Sanchez-Porro C."/>
            <person name="Ventosa A."/>
        </authorList>
    </citation>
    <scope>NUCLEOTIDE SEQUENCE [LARGE SCALE GENOMIC DNA]</scope>
    <source>
        <strain evidence="6 7">F20-122</strain>
    </source>
</reference>
<dbReference type="InterPro" id="IPR050315">
    <property type="entry name" value="FAD-oxidoreductase_2"/>
</dbReference>
<evidence type="ECO:0000313" key="6">
    <source>
        <dbReference type="EMBL" id="TKR26224.1"/>
    </source>
</evidence>
<comment type="cofactor">
    <cofactor evidence="1">
        <name>FAD</name>
        <dbReference type="ChEBI" id="CHEBI:57692"/>
    </cofactor>
</comment>
<sequence length="477" mass="50442">MTQASAAETIDVIVVGGGGAGMAAALSARETDADVLLLERTGELGGATAMSIGSYSATGTELQADAGIVDSVDAHVEDIGKFVEQALESPRHLNLDRQGDLLAKDDLALRRAMVERGADTFEWLCEQGLRFEGPYPEPPHRVPRMHNVQPNTDAYAEVLGAAVRETGVDVRTDTPVAELVTDGDRVVGVRTDDAVVESRGGVVLATGGFVADRELRRTFTTDHHATAVSEHGSGAGHRMARDAGAALRNMDLQWLSFRVGEPLWTEPNVPALTDAGAILVDGDGSRYVNELVDYDQLFSSTHLAADGACYLVFDADVADAFSSWPDYVSTFPGSAYAYVGDYAETEYLVSATDPAKLADEAGMDADMLTATLDQYNAAATGERIDRYGRTDFAGELRSAPYYALGPIHPYSLITDGGVAVNTRSEALDGDGAPIDGLYAVGDTAAGPLRFGHGHHHLWLFTSGRTAGIEAADSVGDA</sequence>